<dbReference type="InParanoid" id="S8EUM0"/>
<sequence>MFPFVSHEIHGYDLDYTREQLKAAGDLARKYGHRLMTHPGQFTWFASPRDDVIDTSVRELEYHCRMMGYMEHDQNSVIIIHMGVRVYGNKETTLARFRENYRTHLMDEMKAWVVLENDKMCYSPGNLLPVCDELNILMVLDYHHNWINPSQHKLADLLPRVAAHQEK</sequence>
<accession>S8EUM0</accession>
<keyword evidence="4" id="KW-0228">DNA excision</keyword>
<evidence type="ECO:0008006" key="9">
    <source>
        <dbReference type="Google" id="ProtNLM"/>
    </source>
</evidence>
<keyword evidence="5" id="KW-0378">Hydrolase</keyword>
<protein>
    <recommendedName>
        <fullName evidence="9">UV-endonuclease UvdE</fullName>
    </recommendedName>
</protein>
<dbReference type="OrthoDB" id="2796141at2759"/>
<keyword evidence="6" id="KW-0234">DNA repair</keyword>
<feature type="non-terminal residue" evidence="7">
    <location>
        <position position="167"/>
    </location>
</feature>
<dbReference type="eggNOG" id="ENOG502QTMI">
    <property type="taxonomic scope" value="Eukaryota"/>
</dbReference>
<dbReference type="Pfam" id="PF03851">
    <property type="entry name" value="UvdE"/>
    <property type="match status" value="1"/>
</dbReference>
<dbReference type="GO" id="GO:0005739">
    <property type="term" value="C:mitochondrion"/>
    <property type="evidence" value="ECO:0007669"/>
    <property type="project" value="TreeGrafter"/>
</dbReference>
<dbReference type="SUPFAM" id="SSF51658">
    <property type="entry name" value="Xylose isomerase-like"/>
    <property type="match status" value="1"/>
</dbReference>
<keyword evidence="3" id="KW-0227">DNA damage</keyword>
<dbReference type="GO" id="GO:0006289">
    <property type="term" value="P:nucleotide-excision repair"/>
    <property type="evidence" value="ECO:0007669"/>
    <property type="project" value="InterPro"/>
</dbReference>
<evidence type="ECO:0000313" key="8">
    <source>
        <dbReference type="Proteomes" id="UP000015241"/>
    </source>
</evidence>
<reference evidence="7 8" key="1">
    <citation type="journal article" date="2012" name="Science">
        <title>The Paleozoic origin of enzymatic lignin decomposition reconstructed from 31 fungal genomes.</title>
        <authorList>
            <person name="Floudas D."/>
            <person name="Binder M."/>
            <person name="Riley R."/>
            <person name="Barry K."/>
            <person name="Blanchette R.A."/>
            <person name="Henrissat B."/>
            <person name="Martinez A.T."/>
            <person name="Otillar R."/>
            <person name="Spatafora J.W."/>
            <person name="Yadav J.S."/>
            <person name="Aerts A."/>
            <person name="Benoit I."/>
            <person name="Boyd A."/>
            <person name="Carlson A."/>
            <person name="Copeland A."/>
            <person name="Coutinho P.M."/>
            <person name="de Vries R.P."/>
            <person name="Ferreira P."/>
            <person name="Findley K."/>
            <person name="Foster B."/>
            <person name="Gaskell J."/>
            <person name="Glotzer D."/>
            <person name="Gorecki P."/>
            <person name="Heitman J."/>
            <person name="Hesse C."/>
            <person name="Hori C."/>
            <person name="Igarashi K."/>
            <person name="Jurgens J.A."/>
            <person name="Kallen N."/>
            <person name="Kersten P."/>
            <person name="Kohler A."/>
            <person name="Kuees U."/>
            <person name="Kumar T.K.A."/>
            <person name="Kuo A."/>
            <person name="LaButti K."/>
            <person name="Larrondo L.F."/>
            <person name="Lindquist E."/>
            <person name="Ling A."/>
            <person name="Lombard V."/>
            <person name="Lucas S."/>
            <person name="Lundell T."/>
            <person name="Martin R."/>
            <person name="McLaughlin D.J."/>
            <person name="Morgenstern I."/>
            <person name="Morin E."/>
            <person name="Murat C."/>
            <person name="Nagy L.G."/>
            <person name="Nolan M."/>
            <person name="Ohm R.A."/>
            <person name="Patyshakuliyeva A."/>
            <person name="Rokas A."/>
            <person name="Ruiz-Duenas F.J."/>
            <person name="Sabat G."/>
            <person name="Salamov A."/>
            <person name="Samejima M."/>
            <person name="Schmutz J."/>
            <person name="Slot J.C."/>
            <person name="St John F."/>
            <person name="Stenlid J."/>
            <person name="Sun H."/>
            <person name="Sun S."/>
            <person name="Syed K."/>
            <person name="Tsang A."/>
            <person name="Wiebenga A."/>
            <person name="Young D."/>
            <person name="Pisabarro A."/>
            <person name="Eastwood D.C."/>
            <person name="Martin F."/>
            <person name="Cullen D."/>
            <person name="Grigoriev I.V."/>
            <person name="Hibbett D.S."/>
        </authorList>
    </citation>
    <scope>NUCLEOTIDE SEQUENCE</scope>
    <source>
        <strain evidence="8">FP-58527</strain>
    </source>
</reference>
<keyword evidence="2" id="KW-0255">Endonuclease</keyword>
<organism evidence="7 8">
    <name type="scientific">Fomitopsis schrenkii</name>
    <name type="common">Brown rot fungus</name>
    <dbReference type="NCBI Taxonomy" id="2126942"/>
    <lineage>
        <taxon>Eukaryota</taxon>
        <taxon>Fungi</taxon>
        <taxon>Dikarya</taxon>
        <taxon>Basidiomycota</taxon>
        <taxon>Agaricomycotina</taxon>
        <taxon>Agaricomycetes</taxon>
        <taxon>Polyporales</taxon>
        <taxon>Fomitopsis</taxon>
    </lineage>
</organism>
<evidence type="ECO:0000256" key="6">
    <source>
        <dbReference type="ARBA" id="ARBA00023204"/>
    </source>
</evidence>
<dbReference type="Gene3D" id="3.20.20.150">
    <property type="entry name" value="Divalent-metal-dependent TIM barrel enzymes"/>
    <property type="match status" value="1"/>
</dbReference>
<evidence type="ECO:0000313" key="7">
    <source>
        <dbReference type="EMBL" id="EPS93360.1"/>
    </source>
</evidence>
<dbReference type="PANTHER" id="PTHR31290:SF5">
    <property type="entry name" value="UV-DAMAGE ENDONUCLEASE"/>
    <property type="match status" value="1"/>
</dbReference>
<proteinExistence type="predicted"/>
<keyword evidence="8" id="KW-1185">Reference proteome</keyword>
<dbReference type="GO" id="GO:0043504">
    <property type="term" value="P:mitochondrial DNA repair"/>
    <property type="evidence" value="ECO:0007669"/>
    <property type="project" value="TreeGrafter"/>
</dbReference>
<dbReference type="GO" id="GO:0005634">
    <property type="term" value="C:nucleus"/>
    <property type="evidence" value="ECO:0007669"/>
    <property type="project" value="TreeGrafter"/>
</dbReference>
<dbReference type="STRING" id="743788.S8EUM0"/>
<dbReference type="InterPro" id="IPR036237">
    <property type="entry name" value="Xyl_isomerase-like_sf"/>
</dbReference>
<gene>
    <name evidence="7" type="ORF">FOMPIDRAFT_65079</name>
</gene>
<dbReference type="PANTHER" id="PTHR31290">
    <property type="entry name" value="UV-DAMAGE ENDONUCLEASE"/>
    <property type="match status" value="1"/>
</dbReference>
<evidence type="ECO:0000256" key="1">
    <source>
        <dbReference type="ARBA" id="ARBA00022722"/>
    </source>
</evidence>
<dbReference type="GO" id="GO:0016787">
    <property type="term" value="F:hydrolase activity"/>
    <property type="evidence" value="ECO:0007669"/>
    <property type="project" value="UniProtKB-KW"/>
</dbReference>
<evidence type="ECO:0000256" key="3">
    <source>
        <dbReference type="ARBA" id="ARBA00022763"/>
    </source>
</evidence>
<dbReference type="EMBL" id="KE504281">
    <property type="protein sequence ID" value="EPS93360.1"/>
    <property type="molecule type" value="Genomic_DNA"/>
</dbReference>
<dbReference type="GO" id="GO:0004519">
    <property type="term" value="F:endonuclease activity"/>
    <property type="evidence" value="ECO:0007669"/>
    <property type="project" value="UniProtKB-KW"/>
</dbReference>
<name>S8EUM0_FOMSC</name>
<evidence type="ECO:0000256" key="4">
    <source>
        <dbReference type="ARBA" id="ARBA00022769"/>
    </source>
</evidence>
<evidence type="ECO:0000256" key="5">
    <source>
        <dbReference type="ARBA" id="ARBA00022801"/>
    </source>
</evidence>
<dbReference type="Proteomes" id="UP000015241">
    <property type="component" value="Unassembled WGS sequence"/>
</dbReference>
<dbReference type="InterPro" id="IPR004601">
    <property type="entry name" value="UvdE"/>
</dbReference>
<dbReference type="HOGENOM" id="CLU_1598429_0_0_1"/>
<dbReference type="AlphaFoldDB" id="S8EUM0"/>
<dbReference type="NCBIfam" id="TIGR00629">
    <property type="entry name" value="uvde"/>
    <property type="match status" value="1"/>
</dbReference>
<dbReference type="GO" id="GO:0009411">
    <property type="term" value="P:response to UV"/>
    <property type="evidence" value="ECO:0007669"/>
    <property type="project" value="InterPro"/>
</dbReference>
<keyword evidence="1" id="KW-0540">Nuclease</keyword>
<evidence type="ECO:0000256" key="2">
    <source>
        <dbReference type="ARBA" id="ARBA00022759"/>
    </source>
</evidence>